<dbReference type="InterPro" id="IPR012959">
    <property type="entry name" value="CPL_dom"/>
</dbReference>
<comment type="caution">
    <text evidence="4">The sequence shown here is derived from an EMBL/GenBank/DDBJ whole genome shotgun (WGS) entry which is preliminary data.</text>
</comment>
<protein>
    <submittedName>
        <fullName evidence="4">Pumilio homolog 3</fullName>
    </submittedName>
</protein>
<proteinExistence type="predicted"/>
<evidence type="ECO:0000313" key="5">
    <source>
        <dbReference type="Proteomes" id="UP000886998"/>
    </source>
</evidence>
<dbReference type="AlphaFoldDB" id="A0A8X7C7A1"/>
<dbReference type="GO" id="GO:0003729">
    <property type="term" value="F:mRNA binding"/>
    <property type="evidence" value="ECO:0007669"/>
    <property type="project" value="TreeGrafter"/>
</dbReference>
<keyword evidence="5" id="KW-1185">Reference proteome</keyword>
<reference evidence="4" key="1">
    <citation type="submission" date="2020-08" db="EMBL/GenBank/DDBJ databases">
        <title>Multicomponent nature underlies the extraordinary mechanical properties of spider dragline silk.</title>
        <authorList>
            <person name="Kono N."/>
            <person name="Nakamura H."/>
            <person name="Mori M."/>
            <person name="Yoshida Y."/>
            <person name="Ohtoshi R."/>
            <person name="Malay A.D."/>
            <person name="Moran D.A.P."/>
            <person name="Tomita M."/>
            <person name="Numata K."/>
            <person name="Arakawa K."/>
        </authorList>
    </citation>
    <scope>NUCLEOTIDE SEQUENCE</scope>
</reference>
<dbReference type="PANTHER" id="PTHR13389">
    <property type="entry name" value="PUMILIO HOMOLOG 3"/>
    <property type="match status" value="1"/>
</dbReference>
<dbReference type="SMART" id="SM00025">
    <property type="entry name" value="Pumilio"/>
    <property type="match status" value="3"/>
</dbReference>
<evidence type="ECO:0000313" key="4">
    <source>
        <dbReference type="EMBL" id="GFY54859.1"/>
    </source>
</evidence>
<name>A0A8X7C7A1_9ARAC</name>
<dbReference type="PROSITE" id="PS50303">
    <property type="entry name" value="PUM_HD"/>
    <property type="match status" value="1"/>
</dbReference>
<keyword evidence="1" id="KW-0677">Repeat</keyword>
<feature type="non-terminal residue" evidence="4">
    <location>
        <position position="391"/>
    </location>
</feature>
<dbReference type="GO" id="GO:0005730">
    <property type="term" value="C:nucleolus"/>
    <property type="evidence" value="ECO:0007669"/>
    <property type="project" value="TreeGrafter"/>
</dbReference>
<sequence length="391" mass="44766">EASEVVELAFNECANAAQRFEFVQEFFNPSYKFFKTQDVSSLEELFEKEPSKKASIIQHMKEELLKILDKTVIKHSMVHNVLWQFINNADPESRAEVIESVRDVVHEILHTKDGSRVGMHCVWHGTIKDRKVIVKSMKTFVAKIAMEEHGHMVLLALFDCLDDTVLMEKIVIKELVSHLLELSQNIHGKKVLIYLLNPRDPHYIHPDVINILKQGDNNKTSKKDPEIRRSELKSMIATPLLDLIKSNISNLYAENSFCHFALVILQHTVGNRKETFQSIADLVVEPYTMENKKHAIENPGSNFMFKQLINRDKGESSDNVKFSEVLIETVPKLVFKSWMDCNRGAFLLVGLLETELPTVVERIKQELDGCLSSLKTKSYVGAKILIKKLNL</sequence>
<dbReference type="PANTHER" id="PTHR13389:SF0">
    <property type="entry name" value="PUMILIO HOMOLOG 3"/>
    <property type="match status" value="1"/>
</dbReference>
<evidence type="ECO:0000256" key="2">
    <source>
        <dbReference type="ARBA" id="ARBA00022884"/>
    </source>
</evidence>
<evidence type="ECO:0000256" key="1">
    <source>
        <dbReference type="ARBA" id="ARBA00022737"/>
    </source>
</evidence>
<dbReference type="InterPro" id="IPR033133">
    <property type="entry name" value="PUM-HD"/>
</dbReference>
<gene>
    <name evidence="4" type="primary">Pum3</name>
    <name evidence="4" type="ORF">TNIN_77241</name>
</gene>
<keyword evidence="2" id="KW-0694">RNA-binding</keyword>
<dbReference type="InterPro" id="IPR040059">
    <property type="entry name" value="PUM3"/>
</dbReference>
<dbReference type="EMBL" id="BMAV01010044">
    <property type="protein sequence ID" value="GFY54859.1"/>
    <property type="molecule type" value="Genomic_DNA"/>
</dbReference>
<dbReference type="InterPro" id="IPR001313">
    <property type="entry name" value="Pumilio_RNA-bd_rpt"/>
</dbReference>
<dbReference type="InterPro" id="IPR011989">
    <property type="entry name" value="ARM-like"/>
</dbReference>
<feature type="domain" description="PUM-HD" evidence="3">
    <location>
        <begin position="1"/>
        <end position="260"/>
    </location>
</feature>
<dbReference type="Pfam" id="PF08144">
    <property type="entry name" value="CPL"/>
    <property type="match status" value="1"/>
</dbReference>
<dbReference type="Proteomes" id="UP000886998">
    <property type="component" value="Unassembled WGS sequence"/>
</dbReference>
<evidence type="ECO:0000259" key="3">
    <source>
        <dbReference type="PROSITE" id="PS50303"/>
    </source>
</evidence>
<dbReference type="SUPFAM" id="SSF48371">
    <property type="entry name" value="ARM repeat"/>
    <property type="match status" value="1"/>
</dbReference>
<dbReference type="GO" id="GO:0006417">
    <property type="term" value="P:regulation of translation"/>
    <property type="evidence" value="ECO:0007669"/>
    <property type="project" value="TreeGrafter"/>
</dbReference>
<organism evidence="4 5">
    <name type="scientific">Trichonephila inaurata madagascariensis</name>
    <dbReference type="NCBI Taxonomy" id="2747483"/>
    <lineage>
        <taxon>Eukaryota</taxon>
        <taxon>Metazoa</taxon>
        <taxon>Ecdysozoa</taxon>
        <taxon>Arthropoda</taxon>
        <taxon>Chelicerata</taxon>
        <taxon>Arachnida</taxon>
        <taxon>Araneae</taxon>
        <taxon>Araneomorphae</taxon>
        <taxon>Entelegynae</taxon>
        <taxon>Araneoidea</taxon>
        <taxon>Nephilidae</taxon>
        <taxon>Trichonephila</taxon>
        <taxon>Trichonephila inaurata</taxon>
    </lineage>
</organism>
<dbReference type="OrthoDB" id="497380at2759"/>
<dbReference type="Gene3D" id="1.25.10.10">
    <property type="entry name" value="Leucine-rich Repeat Variant"/>
    <property type="match status" value="1"/>
</dbReference>
<accession>A0A8X7C7A1</accession>
<dbReference type="InterPro" id="IPR016024">
    <property type="entry name" value="ARM-type_fold"/>
</dbReference>